<dbReference type="CDD" id="cd07067">
    <property type="entry name" value="HP_PGM_like"/>
    <property type="match status" value="1"/>
</dbReference>
<name>A0ABN9RMV4_9DINO</name>
<dbReference type="InterPro" id="IPR029033">
    <property type="entry name" value="His_PPase_superfam"/>
</dbReference>
<dbReference type="EMBL" id="CAUYUJ010007319">
    <property type="protein sequence ID" value="CAK0820298.1"/>
    <property type="molecule type" value="Genomic_DNA"/>
</dbReference>
<gene>
    <name evidence="1" type="ORF">PCOR1329_LOCUS22046</name>
</gene>
<keyword evidence="2" id="KW-1185">Reference proteome</keyword>
<sequence length="378" mass="41317">MALPGCPSAVLFGAAGVKCALPNSGTQNLRSPARGLARSVPQGFLIQPSALKANDLHNARFTLGTAAFALALVNTGRTRRKFQPARRAIASCNASAPRMGVVALPPIEARCCNSGDVVAEQMPANAKVVWHFRHGHSTGNEAKAAARAADKGTGLLVHDEEYRANETLADAPLTEEGKKQALDAQQRLAEWQVKPELVVSSSLTRAIQTAAIMFEEHLLAGTMQLVIRPELREVHPDVHENSGRPVEELRKSPDLTGLPCYRQVMAALADDEAADWRADWDEQWARGSNGAWQAHVSDPQRLVDFQTWIAERSETRIATVSHWGTINNIMNREPWTEGLDREQVRDSWGPDATWPVGGIVRKFSLPNCGWVAVPLCEI</sequence>
<evidence type="ECO:0000313" key="2">
    <source>
        <dbReference type="Proteomes" id="UP001189429"/>
    </source>
</evidence>
<reference evidence="1" key="1">
    <citation type="submission" date="2023-10" db="EMBL/GenBank/DDBJ databases">
        <authorList>
            <person name="Chen Y."/>
            <person name="Shah S."/>
            <person name="Dougan E. K."/>
            <person name="Thang M."/>
            <person name="Chan C."/>
        </authorList>
    </citation>
    <scope>NUCLEOTIDE SEQUENCE [LARGE SCALE GENOMIC DNA]</scope>
</reference>
<evidence type="ECO:0008006" key="3">
    <source>
        <dbReference type="Google" id="ProtNLM"/>
    </source>
</evidence>
<dbReference type="InterPro" id="IPR050275">
    <property type="entry name" value="PGM_Phosphatase"/>
</dbReference>
<dbReference type="PANTHER" id="PTHR48100">
    <property type="entry name" value="BROAD-SPECIFICITY PHOSPHATASE YOR283W-RELATED"/>
    <property type="match status" value="1"/>
</dbReference>
<comment type="caution">
    <text evidence="1">The sequence shown here is derived from an EMBL/GenBank/DDBJ whole genome shotgun (WGS) entry which is preliminary data.</text>
</comment>
<protein>
    <recommendedName>
        <fullName evidence="3">Phosphoglycerate mutase</fullName>
    </recommendedName>
</protein>
<dbReference type="SUPFAM" id="SSF53254">
    <property type="entry name" value="Phosphoglycerate mutase-like"/>
    <property type="match status" value="1"/>
</dbReference>
<evidence type="ECO:0000313" key="1">
    <source>
        <dbReference type="EMBL" id="CAK0820298.1"/>
    </source>
</evidence>
<organism evidence="1 2">
    <name type="scientific">Prorocentrum cordatum</name>
    <dbReference type="NCBI Taxonomy" id="2364126"/>
    <lineage>
        <taxon>Eukaryota</taxon>
        <taxon>Sar</taxon>
        <taxon>Alveolata</taxon>
        <taxon>Dinophyceae</taxon>
        <taxon>Prorocentrales</taxon>
        <taxon>Prorocentraceae</taxon>
        <taxon>Prorocentrum</taxon>
    </lineage>
</organism>
<dbReference type="PANTHER" id="PTHR48100:SF1">
    <property type="entry name" value="HISTIDINE PHOSPHATASE FAMILY PROTEIN-RELATED"/>
    <property type="match status" value="1"/>
</dbReference>
<dbReference type="SMART" id="SM00855">
    <property type="entry name" value="PGAM"/>
    <property type="match status" value="1"/>
</dbReference>
<proteinExistence type="predicted"/>
<dbReference type="Gene3D" id="3.40.50.1240">
    <property type="entry name" value="Phosphoglycerate mutase-like"/>
    <property type="match status" value="1"/>
</dbReference>
<dbReference type="Proteomes" id="UP001189429">
    <property type="component" value="Unassembled WGS sequence"/>
</dbReference>
<accession>A0ABN9RMV4</accession>
<dbReference type="InterPro" id="IPR013078">
    <property type="entry name" value="His_Pase_superF_clade-1"/>
</dbReference>
<dbReference type="Pfam" id="PF00300">
    <property type="entry name" value="His_Phos_1"/>
    <property type="match status" value="1"/>
</dbReference>